<keyword evidence="3" id="KW-0418">Kinase</keyword>
<dbReference type="Gene3D" id="1.10.10.10">
    <property type="entry name" value="Winged helix-like DNA-binding domain superfamily/Winged helix DNA-binding domain"/>
    <property type="match status" value="1"/>
</dbReference>
<dbReference type="SUPFAM" id="SSF46785">
    <property type="entry name" value="Winged helix' DNA-binding domain"/>
    <property type="match status" value="1"/>
</dbReference>
<dbReference type="PANTHER" id="PTHR18964:SF149">
    <property type="entry name" value="BIFUNCTIONAL UDP-N-ACETYLGLUCOSAMINE 2-EPIMERASE_N-ACETYLMANNOSAMINE KINASE"/>
    <property type="match status" value="1"/>
</dbReference>
<gene>
    <name evidence="3" type="ORF">GCM10011399_02940</name>
</gene>
<dbReference type="EMBL" id="BMGP01000001">
    <property type="protein sequence ID" value="GGF12409.1"/>
    <property type="molecule type" value="Genomic_DNA"/>
</dbReference>
<dbReference type="Pfam" id="PF00480">
    <property type="entry name" value="ROK"/>
    <property type="match status" value="1"/>
</dbReference>
<name>A0A917ET82_9MICO</name>
<organism evidence="3 4">
    <name type="scientific">Subtercola lobariae</name>
    <dbReference type="NCBI Taxonomy" id="1588641"/>
    <lineage>
        <taxon>Bacteria</taxon>
        <taxon>Bacillati</taxon>
        <taxon>Actinomycetota</taxon>
        <taxon>Actinomycetes</taxon>
        <taxon>Micrococcales</taxon>
        <taxon>Microbacteriaceae</taxon>
        <taxon>Subtercola</taxon>
    </lineage>
</organism>
<comment type="similarity">
    <text evidence="1">Belongs to the ROK (NagC/XylR) family.</text>
</comment>
<feature type="region of interest" description="Disordered" evidence="2">
    <location>
        <begin position="1"/>
        <end position="22"/>
    </location>
</feature>
<dbReference type="InterPro" id="IPR043129">
    <property type="entry name" value="ATPase_NBD"/>
</dbReference>
<reference evidence="3 4" key="1">
    <citation type="journal article" date="2014" name="Int. J. Syst. Evol. Microbiol.">
        <title>Complete genome sequence of Corynebacterium casei LMG S-19264T (=DSM 44701T), isolated from a smear-ripened cheese.</title>
        <authorList>
            <consortium name="US DOE Joint Genome Institute (JGI-PGF)"/>
            <person name="Walter F."/>
            <person name="Albersmeier A."/>
            <person name="Kalinowski J."/>
            <person name="Ruckert C."/>
        </authorList>
    </citation>
    <scope>NUCLEOTIDE SEQUENCE [LARGE SCALE GENOMIC DNA]</scope>
    <source>
        <strain evidence="3 4">CGMCC 1.12976</strain>
    </source>
</reference>
<keyword evidence="3" id="KW-0808">Transferase</keyword>
<dbReference type="Proteomes" id="UP000598775">
    <property type="component" value="Unassembled WGS sequence"/>
</dbReference>
<dbReference type="InterPro" id="IPR036390">
    <property type="entry name" value="WH_DNA-bd_sf"/>
</dbReference>
<dbReference type="RefSeq" id="WP_188672545.1">
    <property type="nucleotide sequence ID" value="NZ_BMGP01000001.1"/>
</dbReference>
<dbReference type="InterPro" id="IPR036388">
    <property type="entry name" value="WH-like_DNA-bd_sf"/>
</dbReference>
<dbReference type="Gene3D" id="3.30.420.40">
    <property type="match status" value="3"/>
</dbReference>
<dbReference type="SUPFAM" id="SSF53067">
    <property type="entry name" value="Actin-like ATPase domain"/>
    <property type="match status" value="1"/>
</dbReference>
<dbReference type="AlphaFoldDB" id="A0A917ET82"/>
<comment type="caution">
    <text evidence="3">The sequence shown here is derived from an EMBL/GenBank/DDBJ whole genome shotgun (WGS) entry which is preliminary data.</text>
</comment>
<keyword evidence="4" id="KW-1185">Reference proteome</keyword>
<dbReference type="PANTHER" id="PTHR18964">
    <property type="entry name" value="ROK (REPRESSOR, ORF, KINASE) FAMILY"/>
    <property type="match status" value="1"/>
</dbReference>
<evidence type="ECO:0000313" key="4">
    <source>
        <dbReference type="Proteomes" id="UP000598775"/>
    </source>
</evidence>
<evidence type="ECO:0000256" key="2">
    <source>
        <dbReference type="SAM" id="MobiDB-lite"/>
    </source>
</evidence>
<dbReference type="InterPro" id="IPR000600">
    <property type="entry name" value="ROK"/>
</dbReference>
<evidence type="ECO:0000313" key="3">
    <source>
        <dbReference type="EMBL" id="GGF12409.1"/>
    </source>
</evidence>
<protein>
    <submittedName>
        <fullName evidence="3">Sugar kinase</fullName>
    </submittedName>
</protein>
<evidence type="ECO:0000256" key="1">
    <source>
        <dbReference type="ARBA" id="ARBA00006479"/>
    </source>
</evidence>
<sequence length="451" mass="45820">MTLTRASRPLSAGVGNSNDQTRRHNLSTILTMLHHGGAQTRAQLTRRSGLNRSTIGALVTELGELGLAYETEPEDSGLVGRPSPLVHANEKIVAVTVNPDVDAITIGVVGLGAVLHKRIRFETASVPTVREAVNVVSAVVAGMRSELDARFRVVGVGIAIPGLVNSDDGTVLLAPHLGWRDEAVAEPMAAALGYAARAANDAGLATVAESLFGSGRGVNDLVYLNGSASGIGGGVLVGGSMLRGAQGFAGELGHTLVNSAGIRCHCGKVGCLETEVNLGRLLAALGQSALGLDELDALLVPGGGSRAGSAVAVTNVDADGRADGSVASPGVAGRAVASQAAGDGVTAGGFGGRLAPEVQREVDRQLDVLAVAIGNFISVFNPESFVLGGFLGSLYEANPERLRAAVAELTLGSLGESVRIERAQLRSRLLTIGAAELAFSDLLADPAGTAF</sequence>
<accession>A0A917ET82</accession>
<proteinExistence type="inferred from homology"/>
<dbReference type="GO" id="GO:0016301">
    <property type="term" value="F:kinase activity"/>
    <property type="evidence" value="ECO:0007669"/>
    <property type="project" value="UniProtKB-KW"/>
</dbReference>